<evidence type="ECO:0000313" key="6">
    <source>
        <dbReference type="EMBL" id="QHT31490.1"/>
    </source>
</evidence>
<dbReference type="GO" id="GO:0061630">
    <property type="term" value="F:ubiquitin protein ligase activity"/>
    <property type="evidence" value="ECO:0007669"/>
    <property type="project" value="TreeGrafter"/>
</dbReference>
<evidence type="ECO:0000256" key="2">
    <source>
        <dbReference type="ARBA" id="ARBA00022771"/>
    </source>
</evidence>
<keyword evidence="1" id="KW-0479">Metal-binding</keyword>
<protein>
    <recommendedName>
        <fullName evidence="5">RING-type domain-containing protein</fullName>
    </recommendedName>
</protein>
<evidence type="ECO:0000259" key="5">
    <source>
        <dbReference type="PROSITE" id="PS50089"/>
    </source>
</evidence>
<keyword evidence="2" id="KW-0863">Zinc-finger</keyword>
<dbReference type="Gene3D" id="3.30.40.10">
    <property type="entry name" value="Zinc/RING finger domain, C3HC4 (zinc finger)"/>
    <property type="match status" value="1"/>
</dbReference>
<dbReference type="PROSITE" id="PS50089">
    <property type="entry name" value="ZF_RING_2"/>
    <property type="match status" value="1"/>
</dbReference>
<sequence length="281" mass="32541">MESSYNTNPTTLSSSSETTCSICMENITDLNKTTTQCGHVFHSSCIFKNLNFRTSCPMCRIDLVSKNNAPTTIPRQTTTNSNININNINYIYNFPSAPSRTLMDDDIINALLQLESPRNENEENTSFEDYLLETQGEASPQYESPQLQYGNDIIETYRNLTQEFDDVQDANNAEETDNHAEDDNDAGDSEYDTESEDANLERYETDIPIKEVTNKMLELGYTTEDMLYFMTWRINPFYFNRQYVEKYTPEFYNTMLETMNKIFTKEISIEPHVNNVPIDNR</sequence>
<feature type="compositionally biased region" description="Acidic residues" evidence="4">
    <location>
        <begin position="182"/>
        <end position="198"/>
    </location>
</feature>
<name>A0A6C0ET83_9ZZZZ</name>
<dbReference type="SMART" id="SM00184">
    <property type="entry name" value="RING"/>
    <property type="match status" value="1"/>
</dbReference>
<dbReference type="AlphaFoldDB" id="A0A6C0ET83"/>
<dbReference type="PANTHER" id="PTHR22763">
    <property type="entry name" value="RING ZINC FINGER PROTEIN"/>
    <property type="match status" value="1"/>
</dbReference>
<reference evidence="6" key="1">
    <citation type="journal article" date="2020" name="Nature">
        <title>Giant virus diversity and host interactions through global metagenomics.</title>
        <authorList>
            <person name="Schulz F."/>
            <person name="Roux S."/>
            <person name="Paez-Espino D."/>
            <person name="Jungbluth S."/>
            <person name="Walsh D.A."/>
            <person name="Denef V.J."/>
            <person name="McMahon K.D."/>
            <person name="Konstantinidis K.T."/>
            <person name="Eloe-Fadrosh E.A."/>
            <person name="Kyrpides N.C."/>
            <person name="Woyke T."/>
        </authorList>
    </citation>
    <scope>NUCLEOTIDE SEQUENCE</scope>
    <source>
        <strain evidence="6">GVMAG-M-3300009155-2</strain>
    </source>
</reference>
<organism evidence="6">
    <name type="scientific">viral metagenome</name>
    <dbReference type="NCBI Taxonomy" id="1070528"/>
    <lineage>
        <taxon>unclassified sequences</taxon>
        <taxon>metagenomes</taxon>
        <taxon>organismal metagenomes</taxon>
    </lineage>
</organism>
<feature type="region of interest" description="Disordered" evidence="4">
    <location>
        <begin position="173"/>
        <end position="198"/>
    </location>
</feature>
<accession>A0A6C0ET83</accession>
<dbReference type="GO" id="GO:0008270">
    <property type="term" value="F:zinc ion binding"/>
    <property type="evidence" value="ECO:0007669"/>
    <property type="project" value="UniProtKB-KW"/>
</dbReference>
<evidence type="ECO:0000256" key="3">
    <source>
        <dbReference type="ARBA" id="ARBA00022833"/>
    </source>
</evidence>
<feature type="domain" description="RING-type" evidence="5">
    <location>
        <begin position="20"/>
        <end position="60"/>
    </location>
</feature>
<dbReference type="CDD" id="cd16448">
    <property type="entry name" value="RING-H2"/>
    <property type="match status" value="1"/>
</dbReference>
<dbReference type="InterPro" id="IPR001841">
    <property type="entry name" value="Znf_RING"/>
</dbReference>
<dbReference type="GO" id="GO:0012505">
    <property type="term" value="C:endomembrane system"/>
    <property type="evidence" value="ECO:0007669"/>
    <property type="project" value="TreeGrafter"/>
</dbReference>
<keyword evidence="3" id="KW-0862">Zinc</keyword>
<proteinExistence type="predicted"/>
<dbReference type="GO" id="GO:0043161">
    <property type="term" value="P:proteasome-mediated ubiquitin-dependent protein catabolic process"/>
    <property type="evidence" value="ECO:0007669"/>
    <property type="project" value="TreeGrafter"/>
</dbReference>
<dbReference type="EMBL" id="MN738922">
    <property type="protein sequence ID" value="QHT31490.1"/>
    <property type="molecule type" value="Genomic_DNA"/>
</dbReference>
<dbReference type="SUPFAM" id="SSF57850">
    <property type="entry name" value="RING/U-box"/>
    <property type="match status" value="1"/>
</dbReference>
<dbReference type="Pfam" id="PF13639">
    <property type="entry name" value="zf-RING_2"/>
    <property type="match status" value="1"/>
</dbReference>
<dbReference type="InterPro" id="IPR050731">
    <property type="entry name" value="HRD1_E3_ubiq-ligases"/>
</dbReference>
<dbReference type="InterPro" id="IPR013083">
    <property type="entry name" value="Znf_RING/FYVE/PHD"/>
</dbReference>
<evidence type="ECO:0000256" key="1">
    <source>
        <dbReference type="ARBA" id="ARBA00022723"/>
    </source>
</evidence>
<evidence type="ECO:0000256" key="4">
    <source>
        <dbReference type="SAM" id="MobiDB-lite"/>
    </source>
</evidence>